<evidence type="ECO:0000313" key="3">
    <source>
        <dbReference type="Proteomes" id="UP000507470"/>
    </source>
</evidence>
<dbReference type="AlphaFoldDB" id="A0A6J8AZY1"/>
<dbReference type="Proteomes" id="UP000507470">
    <property type="component" value="Unassembled WGS sequence"/>
</dbReference>
<organism evidence="2 3">
    <name type="scientific">Mytilus coruscus</name>
    <name type="common">Sea mussel</name>
    <dbReference type="NCBI Taxonomy" id="42192"/>
    <lineage>
        <taxon>Eukaryota</taxon>
        <taxon>Metazoa</taxon>
        <taxon>Spiralia</taxon>
        <taxon>Lophotrochozoa</taxon>
        <taxon>Mollusca</taxon>
        <taxon>Bivalvia</taxon>
        <taxon>Autobranchia</taxon>
        <taxon>Pteriomorphia</taxon>
        <taxon>Mytilida</taxon>
        <taxon>Mytiloidea</taxon>
        <taxon>Mytilidae</taxon>
        <taxon>Mytilinae</taxon>
        <taxon>Mytilus</taxon>
    </lineage>
</organism>
<sequence length="153" mass="17562">MATKKSKRQTKREIPYERPPVDANEDPFTWSKTKLIQELKGIDIEVPADLCKPIILQLFNSNFKSKRKEATVIENETDVNPDIGTQQSSPEERPVINPEPEVIPISNMCNAFVSMSQCFTGLQSTVTQLLLRNPGEKQQNTIKDRFTHQNWYN</sequence>
<evidence type="ECO:0000313" key="2">
    <source>
        <dbReference type="EMBL" id="CAC5377094.1"/>
    </source>
</evidence>
<protein>
    <submittedName>
        <fullName evidence="2">Uncharacterized protein</fullName>
    </submittedName>
</protein>
<reference evidence="2 3" key="1">
    <citation type="submission" date="2020-06" db="EMBL/GenBank/DDBJ databases">
        <authorList>
            <person name="Li R."/>
            <person name="Bekaert M."/>
        </authorList>
    </citation>
    <scope>NUCLEOTIDE SEQUENCE [LARGE SCALE GENOMIC DNA]</scope>
    <source>
        <strain evidence="3">wild</strain>
    </source>
</reference>
<dbReference type="EMBL" id="CACVKT020002240">
    <property type="protein sequence ID" value="CAC5377094.1"/>
    <property type="molecule type" value="Genomic_DNA"/>
</dbReference>
<feature type="region of interest" description="Disordered" evidence="1">
    <location>
        <begin position="74"/>
        <end position="97"/>
    </location>
</feature>
<feature type="compositionally biased region" description="Basic and acidic residues" evidence="1">
    <location>
        <begin position="11"/>
        <end position="20"/>
    </location>
</feature>
<evidence type="ECO:0000256" key="1">
    <source>
        <dbReference type="SAM" id="MobiDB-lite"/>
    </source>
</evidence>
<feature type="compositionally biased region" description="Basic residues" evidence="1">
    <location>
        <begin position="1"/>
        <end position="10"/>
    </location>
</feature>
<accession>A0A6J8AZY1</accession>
<gene>
    <name evidence="2" type="ORF">MCOR_13496</name>
</gene>
<keyword evidence="3" id="KW-1185">Reference proteome</keyword>
<dbReference type="OrthoDB" id="10349453at2759"/>
<feature type="region of interest" description="Disordered" evidence="1">
    <location>
        <begin position="1"/>
        <end position="27"/>
    </location>
</feature>
<proteinExistence type="predicted"/>
<name>A0A6J8AZY1_MYTCO</name>